<dbReference type="OrthoDB" id="9770329at2"/>
<dbReference type="Proteomes" id="UP000244892">
    <property type="component" value="Chromosome"/>
</dbReference>
<dbReference type="GO" id="GO:0005506">
    <property type="term" value="F:iron ion binding"/>
    <property type="evidence" value="ECO:0007669"/>
    <property type="project" value="InterPro"/>
</dbReference>
<evidence type="ECO:0000259" key="6">
    <source>
        <dbReference type="Pfam" id="PF04116"/>
    </source>
</evidence>
<dbReference type="Pfam" id="PF04116">
    <property type="entry name" value="FA_hydroxylase"/>
    <property type="match status" value="1"/>
</dbReference>
<dbReference type="PANTHER" id="PTHR11863">
    <property type="entry name" value="STEROL DESATURASE"/>
    <property type="match status" value="1"/>
</dbReference>
<dbReference type="GO" id="GO:0016491">
    <property type="term" value="F:oxidoreductase activity"/>
    <property type="evidence" value="ECO:0007669"/>
    <property type="project" value="InterPro"/>
</dbReference>
<feature type="transmembrane region" description="Helical" evidence="5">
    <location>
        <begin position="98"/>
        <end position="120"/>
    </location>
</feature>
<proteinExistence type="predicted"/>
<sequence length="335" mass="37462">MLDDVLIRPLGEAFGLLQQQLFEGMVQPLAFALGLGNVLEDAYDATGWMLVGVAQLLVMLLVLGPLQRWRPVERGPAGAQARVDVVYTLIHRLGLFRLALFFFVMPGLDGLFGFAAVHGLTGVQLDALMASWWPGVTDTAWAAFVAYLLVFDLLDYWIHRGQHRVERWWALHAVHHSQRRMTMWSDNRNHLLDDLLRDVLIALVARAVGVPPGQFVAVVACTQLIESLSHANVRLQFGWLGERLLVSPRFHRQHHAIGVGHEGEAGPGSLGGCNFAVLFPVWDIVFGTARFDGRFEATGIRDQLPEYGGRDYGKGFWSQQWLGLKRLLSRRSAQV</sequence>
<accession>A0A2U8FRV9</accession>
<keyword evidence="2 5" id="KW-0812">Transmembrane</keyword>
<evidence type="ECO:0000256" key="4">
    <source>
        <dbReference type="ARBA" id="ARBA00023136"/>
    </source>
</evidence>
<organism evidence="7 8">
    <name type="scientific">Aquabacterium olei</name>
    <dbReference type="NCBI Taxonomy" id="1296669"/>
    <lineage>
        <taxon>Bacteria</taxon>
        <taxon>Pseudomonadati</taxon>
        <taxon>Pseudomonadota</taxon>
        <taxon>Betaproteobacteria</taxon>
        <taxon>Burkholderiales</taxon>
        <taxon>Aquabacterium</taxon>
    </lineage>
</organism>
<protein>
    <submittedName>
        <fullName evidence="7">Fatty acid hydroxylase</fullName>
    </submittedName>
</protein>
<evidence type="ECO:0000256" key="2">
    <source>
        <dbReference type="ARBA" id="ARBA00022692"/>
    </source>
</evidence>
<name>A0A2U8FRV9_9BURK</name>
<comment type="subcellular location">
    <subcellularLocation>
        <location evidence="1">Membrane</location>
    </subcellularLocation>
</comment>
<evidence type="ECO:0000313" key="7">
    <source>
        <dbReference type="EMBL" id="AWI53783.1"/>
    </source>
</evidence>
<dbReference type="GO" id="GO:0008610">
    <property type="term" value="P:lipid biosynthetic process"/>
    <property type="evidence" value="ECO:0007669"/>
    <property type="project" value="InterPro"/>
</dbReference>
<dbReference type="GO" id="GO:0016020">
    <property type="term" value="C:membrane"/>
    <property type="evidence" value="ECO:0007669"/>
    <property type="project" value="UniProtKB-SubCell"/>
</dbReference>
<dbReference type="KEGG" id="aon:DEH84_10340"/>
<dbReference type="InterPro" id="IPR050307">
    <property type="entry name" value="Sterol_Desaturase_Related"/>
</dbReference>
<keyword evidence="8" id="KW-1185">Reference proteome</keyword>
<dbReference type="EMBL" id="CP029210">
    <property type="protein sequence ID" value="AWI53783.1"/>
    <property type="molecule type" value="Genomic_DNA"/>
</dbReference>
<reference evidence="7 8" key="1">
    <citation type="submission" date="2018-05" db="EMBL/GenBank/DDBJ databases">
        <title>complete genome sequence of Aquabacterium olei NBRC 110486.</title>
        <authorList>
            <person name="Tang B."/>
            <person name="Chang J."/>
            <person name="Zhang L."/>
            <person name="Yang H."/>
        </authorList>
    </citation>
    <scope>NUCLEOTIDE SEQUENCE [LARGE SCALE GENOMIC DNA]</scope>
    <source>
        <strain evidence="7 8">NBRC 110486</strain>
    </source>
</reference>
<evidence type="ECO:0000313" key="8">
    <source>
        <dbReference type="Proteomes" id="UP000244892"/>
    </source>
</evidence>
<feature type="domain" description="Fatty acid hydroxylase" evidence="6">
    <location>
        <begin position="144"/>
        <end position="288"/>
    </location>
</feature>
<evidence type="ECO:0000256" key="5">
    <source>
        <dbReference type="SAM" id="Phobius"/>
    </source>
</evidence>
<feature type="transmembrane region" description="Helical" evidence="5">
    <location>
        <begin position="45"/>
        <end position="64"/>
    </location>
</feature>
<feature type="transmembrane region" description="Helical" evidence="5">
    <location>
        <begin position="140"/>
        <end position="158"/>
    </location>
</feature>
<keyword evidence="4 5" id="KW-0472">Membrane</keyword>
<gene>
    <name evidence="7" type="ORF">DEH84_10340</name>
</gene>
<dbReference type="InterPro" id="IPR006694">
    <property type="entry name" value="Fatty_acid_hydroxylase"/>
</dbReference>
<evidence type="ECO:0000256" key="1">
    <source>
        <dbReference type="ARBA" id="ARBA00004370"/>
    </source>
</evidence>
<evidence type="ECO:0000256" key="3">
    <source>
        <dbReference type="ARBA" id="ARBA00022989"/>
    </source>
</evidence>
<dbReference type="AlphaFoldDB" id="A0A2U8FRV9"/>
<keyword evidence="3 5" id="KW-1133">Transmembrane helix</keyword>